<evidence type="ECO:0000313" key="5">
    <source>
        <dbReference type="Proteomes" id="UP000240418"/>
    </source>
</evidence>
<dbReference type="GO" id="GO:0005737">
    <property type="term" value="C:cytoplasm"/>
    <property type="evidence" value="ECO:0007669"/>
    <property type="project" value="TreeGrafter"/>
</dbReference>
<dbReference type="RefSeq" id="WP_106609710.1">
    <property type="nucleotide sequence ID" value="NZ_PYGJ01000014.1"/>
</dbReference>
<keyword evidence="2" id="KW-0812">Transmembrane</keyword>
<evidence type="ECO:0000313" key="4">
    <source>
        <dbReference type="EMBL" id="PSL17847.1"/>
    </source>
</evidence>
<accession>A0A2P8F806</accession>
<dbReference type="GO" id="GO:0016757">
    <property type="term" value="F:glycosyltransferase activity"/>
    <property type="evidence" value="ECO:0007669"/>
    <property type="project" value="TreeGrafter"/>
</dbReference>
<evidence type="ECO:0000256" key="3">
    <source>
        <dbReference type="ARBA" id="ARBA00022989"/>
    </source>
</evidence>
<protein>
    <submittedName>
        <fullName evidence="4">Glycosyl transferase family 2</fullName>
    </submittedName>
</protein>
<proteinExistence type="predicted"/>
<keyword evidence="3" id="KW-1133">Transmembrane helix</keyword>
<organism evidence="4 5">
    <name type="scientific">Shimia abyssi</name>
    <dbReference type="NCBI Taxonomy" id="1662395"/>
    <lineage>
        <taxon>Bacteria</taxon>
        <taxon>Pseudomonadati</taxon>
        <taxon>Pseudomonadota</taxon>
        <taxon>Alphaproteobacteria</taxon>
        <taxon>Rhodobacterales</taxon>
        <taxon>Roseobacteraceae</taxon>
    </lineage>
</organism>
<keyword evidence="3" id="KW-0472">Membrane</keyword>
<dbReference type="SUPFAM" id="SSF53448">
    <property type="entry name" value="Nucleotide-diphospho-sugar transferases"/>
    <property type="match status" value="1"/>
</dbReference>
<evidence type="ECO:0000256" key="2">
    <source>
        <dbReference type="ARBA" id="ARBA00022692"/>
    </source>
</evidence>
<dbReference type="Pfam" id="PF13704">
    <property type="entry name" value="Glyco_tranf_2_4"/>
    <property type="match status" value="1"/>
</dbReference>
<gene>
    <name evidence="4" type="ORF">CLV88_11459</name>
</gene>
<dbReference type="AlphaFoldDB" id="A0A2P8F806"/>
<dbReference type="OrthoDB" id="4964299at2"/>
<evidence type="ECO:0000256" key="1">
    <source>
        <dbReference type="ARBA" id="ARBA00004167"/>
    </source>
</evidence>
<dbReference type="EMBL" id="PYGJ01000014">
    <property type="protein sequence ID" value="PSL17847.1"/>
    <property type="molecule type" value="Genomic_DNA"/>
</dbReference>
<name>A0A2P8F806_9RHOB</name>
<dbReference type="PANTHER" id="PTHR21461:SF69">
    <property type="entry name" value="GLYCOSYLTRANSFERASE FAMILY 92 PROTEIN"/>
    <property type="match status" value="1"/>
</dbReference>
<keyword evidence="5" id="KW-1185">Reference proteome</keyword>
<dbReference type="GO" id="GO:0016020">
    <property type="term" value="C:membrane"/>
    <property type="evidence" value="ECO:0007669"/>
    <property type="project" value="UniProtKB-SubCell"/>
</dbReference>
<dbReference type="Proteomes" id="UP000240418">
    <property type="component" value="Unassembled WGS sequence"/>
</dbReference>
<comment type="caution">
    <text evidence="4">The sequence shown here is derived from an EMBL/GenBank/DDBJ whole genome shotgun (WGS) entry which is preliminary data.</text>
</comment>
<dbReference type="PANTHER" id="PTHR21461">
    <property type="entry name" value="GLYCOSYLTRANSFERASE FAMILY 92 PROTEIN"/>
    <property type="match status" value="1"/>
</dbReference>
<comment type="subcellular location">
    <subcellularLocation>
        <location evidence="1">Membrane</location>
        <topology evidence="1">Single-pass membrane protein</topology>
    </subcellularLocation>
</comment>
<sequence>MALFGFGGDSAAPKVTVVTTMKDEGPYILDWVAHYRALGATDIVVYTNDCSDQTDMILRNLNRMGEVHHRFNRVMRRGPHKSALMWAEQEPVVREADWILVVDVDEYLQINVGDGTFGALINAFPDVDAISLVWRIFGNDGVQDMVDTPVPLQFTRTQPAEGAENEHRFFKTLFKNDKTKFNRMGVHRPFIQQDHEPINWVTPDGTRLDDRHVKGGLHVRTGYGYDVAQLNHYALRSMDSFLNKQRRGRANHVKGKIDLGYWRKFDKNDVEDTTLAQQFGKALKIKELLLRDEAVAKNHFKAVEWAQDRAQRARRQPLAKNFLANLAKRYELDQAA</sequence>
<reference evidence="4 5" key="1">
    <citation type="submission" date="2018-03" db="EMBL/GenBank/DDBJ databases">
        <title>Genomic Encyclopedia of Archaeal and Bacterial Type Strains, Phase II (KMG-II): from individual species to whole genera.</title>
        <authorList>
            <person name="Goeker M."/>
        </authorList>
    </citation>
    <scope>NUCLEOTIDE SEQUENCE [LARGE SCALE GENOMIC DNA]</scope>
    <source>
        <strain evidence="4 5">DSM 100673</strain>
    </source>
</reference>
<dbReference type="InterPro" id="IPR029044">
    <property type="entry name" value="Nucleotide-diphossugar_trans"/>
</dbReference>
<keyword evidence="4" id="KW-0808">Transferase</keyword>